<organism evidence="1 2">
    <name type="scientific">Rickettsia conorii subsp. raoultii</name>
    <dbReference type="NCBI Taxonomy" id="369822"/>
    <lineage>
        <taxon>Bacteria</taxon>
        <taxon>Pseudomonadati</taxon>
        <taxon>Pseudomonadota</taxon>
        <taxon>Alphaproteobacteria</taxon>
        <taxon>Rickettsiales</taxon>
        <taxon>Rickettsiaceae</taxon>
        <taxon>Rickettsieae</taxon>
        <taxon>Rickettsia</taxon>
        <taxon>spotted fever group</taxon>
    </lineage>
</organism>
<evidence type="ECO:0000313" key="1">
    <source>
        <dbReference type="EMBL" id="AJQ52448.1"/>
    </source>
</evidence>
<reference evidence="1 2" key="1">
    <citation type="journal article" date="2016" name="Genome Announc.">
        <title>Genome Sequence of the Tick-Borne Pathogen Rickettsia raoultii.</title>
        <authorList>
            <person name="El Karkouri K."/>
            <person name="Mediannikov O."/>
            <person name="Robert C."/>
            <person name="Raoult D."/>
            <person name="Fournier P.E."/>
        </authorList>
    </citation>
    <scope>NUCLEOTIDE SEQUENCE [LARGE SCALE GENOMIC DNA]</scope>
    <source>
        <strain evidence="1 2">Khabarovsk</strain>
    </source>
</reference>
<proteinExistence type="predicted"/>
<keyword evidence="1" id="KW-0614">Plasmid</keyword>
<dbReference type="AlphaFoldDB" id="A0A9N7BFC8"/>
<dbReference type="EMBL" id="CP010970">
    <property type="protein sequence ID" value="AJQ52448.1"/>
    <property type="molecule type" value="Genomic_DNA"/>
</dbReference>
<name>A0A9N7BFC8_RICCR</name>
<protein>
    <submittedName>
        <fullName evidence="1">Uncharacterized protein</fullName>
    </submittedName>
</protein>
<evidence type="ECO:0000313" key="2">
    <source>
        <dbReference type="Proteomes" id="UP000077462"/>
    </source>
</evidence>
<geneLocation type="plasmid" evidence="2">
    <name>prra1</name>
</geneLocation>
<dbReference type="Proteomes" id="UP000077462">
    <property type="component" value="Plasmid pRra1"/>
</dbReference>
<sequence>MDMNHIHSVIQDTNFELAKETSTFERNIWQEVFKGKIVDEEKINNISANEQRAANFSSSEEAGNYVKYLEATGKGGASHEYLKYDSLMYQNILTSLTVRDERLSDHIKVLSGNNSNNASDTETIESKTKLIDDAQNLYEKKALEYGSIAGNLVYRDYLEPMVKNFGESHGKVTLYKNIIRDVSVLHSAQLGMNINDLPGSHHEEIARDVYSTISEWSSKYTLDNADKNKIAHQVYEEHCTLRAWKQKSYEQVTTGYKVHSDYHKRREQTRLADIEREKQNARH</sequence>
<accession>A0A9N7BFC8</accession>
<gene>
    <name evidence="1" type="ORF">UQ52_07330</name>
</gene>